<dbReference type="GO" id="GO:0003948">
    <property type="term" value="F:N4-(beta-N-acetylglucosaminyl)-L-asparaginase activity"/>
    <property type="evidence" value="ECO:0007669"/>
    <property type="project" value="UniProtKB-EC"/>
</dbReference>
<feature type="binding site" evidence="15">
    <location>
        <begin position="315"/>
        <end position="318"/>
    </location>
    <ligand>
        <name>substrate</name>
    </ligand>
</feature>
<evidence type="ECO:0000256" key="12">
    <source>
        <dbReference type="ARBA" id="ARBA00079301"/>
    </source>
</evidence>
<dbReference type="OrthoDB" id="188713at2759"/>
<dbReference type="PANTHER" id="PTHR10188:SF6">
    <property type="entry name" value="N(4)-(BETA-N-ACETYLGLUCOSAMINYL)-L-ASPARAGINASE"/>
    <property type="match status" value="1"/>
</dbReference>
<name>A0A6P4IW99_DROKI</name>
<dbReference type="AlphaFoldDB" id="A0A6P4IW99"/>
<evidence type="ECO:0000256" key="16">
    <source>
        <dbReference type="PIRSR" id="PIRSR600246-3"/>
    </source>
</evidence>
<dbReference type="EC" id="3.5.1.26" evidence="10"/>
<dbReference type="Gene3D" id="3.60.20.30">
    <property type="entry name" value="(Glycosyl)asparaginase"/>
    <property type="match status" value="1"/>
</dbReference>
<proteinExistence type="inferred from homology"/>
<organism evidence="18 19">
    <name type="scientific">Drosophila kikkawai</name>
    <name type="common">Fruit fly</name>
    <dbReference type="NCBI Taxonomy" id="30033"/>
    <lineage>
        <taxon>Eukaryota</taxon>
        <taxon>Metazoa</taxon>
        <taxon>Ecdysozoa</taxon>
        <taxon>Arthropoda</taxon>
        <taxon>Hexapoda</taxon>
        <taxon>Insecta</taxon>
        <taxon>Pterygota</taxon>
        <taxon>Neoptera</taxon>
        <taxon>Endopterygota</taxon>
        <taxon>Diptera</taxon>
        <taxon>Brachycera</taxon>
        <taxon>Muscomorpha</taxon>
        <taxon>Ephydroidea</taxon>
        <taxon>Drosophilidae</taxon>
        <taxon>Drosophila</taxon>
        <taxon>Sophophora</taxon>
    </lineage>
</organism>
<dbReference type="RefSeq" id="XP_017027171.1">
    <property type="nucleotide sequence ID" value="XM_017171682.3"/>
</dbReference>
<dbReference type="Pfam" id="PF01112">
    <property type="entry name" value="Asparaginase_2"/>
    <property type="match status" value="1"/>
</dbReference>
<feature type="binding site" evidence="15">
    <location>
        <begin position="292"/>
        <end position="295"/>
    </location>
    <ligand>
        <name>substrate</name>
    </ligand>
</feature>
<comment type="catalytic activity">
    <reaction evidence="8">
        <text>N(4)-(beta-N-acetyl-D-glucosaminyl)-L-asparagine + H2O = N-acetyl-beta-D-glucosaminylamine + L-aspartate + H(+)</text>
        <dbReference type="Rhea" id="RHEA:11544"/>
        <dbReference type="ChEBI" id="CHEBI:15377"/>
        <dbReference type="ChEBI" id="CHEBI:15378"/>
        <dbReference type="ChEBI" id="CHEBI:15947"/>
        <dbReference type="ChEBI" id="CHEBI:29991"/>
        <dbReference type="ChEBI" id="CHEBI:58080"/>
        <dbReference type="EC" id="3.5.1.26"/>
    </reaction>
</comment>
<evidence type="ECO:0000256" key="3">
    <source>
        <dbReference type="ARBA" id="ARBA00022670"/>
    </source>
</evidence>
<dbReference type="PANTHER" id="PTHR10188">
    <property type="entry name" value="L-ASPARAGINASE"/>
    <property type="match status" value="1"/>
</dbReference>
<evidence type="ECO:0000313" key="18">
    <source>
        <dbReference type="Proteomes" id="UP001652661"/>
    </source>
</evidence>
<comment type="function">
    <text evidence="9">Cleaves the GlcNAc-Asn bond which joins oligosaccharides to the peptide of asparagine-linked glycoproteins.</text>
</comment>
<evidence type="ECO:0000256" key="4">
    <source>
        <dbReference type="ARBA" id="ARBA00022729"/>
    </source>
</evidence>
<keyword evidence="5" id="KW-0378">Hydrolase</keyword>
<evidence type="ECO:0000256" key="15">
    <source>
        <dbReference type="PIRSR" id="PIRSR600246-2"/>
    </source>
</evidence>
<evidence type="ECO:0000256" key="17">
    <source>
        <dbReference type="SAM" id="SignalP"/>
    </source>
</evidence>
<dbReference type="SUPFAM" id="SSF56235">
    <property type="entry name" value="N-terminal nucleophile aminohydrolases (Ntn hydrolases)"/>
    <property type="match status" value="1"/>
</dbReference>
<evidence type="ECO:0000256" key="8">
    <source>
        <dbReference type="ARBA" id="ARBA00050421"/>
    </source>
</evidence>
<keyword evidence="3" id="KW-0645">Protease</keyword>
<dbReference type="FunFam" id="3.60.20.30:FF:000003">
    <property type="entry name" value="N(4)-(Beta-N-acetylglucosaminyl)-L-asparaginase isoform X1"/>
    <property type="match status" value="1"/>
</dbReference>
<dbReference type="GeneID" id="108078090"/>
<dbReference type="GO" id="GO:0006508">
    <property type="term" value="P:proteolysis"/>
    <property type="evidence" value="ECO:0007669"/>
    <property type="project" value="UniProtKB-KW"/>
</dbReference>
<evidence type="ECO:0000256" key="14">
    <source>
        <dbReference type="PIRSR" id="PIRSR600246-1"/>
    </source>
</evidence>
<evidence type="ECO:0000256" key="11">
    <source>
        <dbReference type="ARBA" id="ARBA00078726"/>
    </source>
</evidence>
<keyword evidence="6" id="KW-0068">Autocatalytic cleavage</keyword>
<dbReference type="InterPro" id="IPR029055">
    <property type="entry name" value="Ntn_hydrolases_N"/>
</dbReference>
<dbReference type="InterPro" id="IPR000246">
    <property type="entry name" value="Peptidase_T2"/>
</dbReference>
<feature type="active site" description="Nucleophile" evidence="14">
    <location>
        <position position="264"/>
    </location>
</feature>
<keyword evidence="4 17" id="KW-0732">Signal</keyword>
<evidence type="ECO:0000256" key="7">
    <source>
        <dbReference type="ARBA" id="ARBA00023157"/>
    </source>
</evidence>
<comment type="similarity">
    <text evidence="1">Belongs to the Ntn-hydrolase family.</text>
</comment>
<reference evidence="18" key="1">
    <citation type="submission" date="2025-05" db="UniProtKB">
        <authorList>
            <consortium name="RefSeq"/>
        </authorList>
    </citation>
    <scope>NUCLEOTIDE SEQUENCE [LARGE SCALE GENOMIC DNA]</scope>
    <source>
        <strain evidence="18">14028-0561.14</strain>
    </source>
</reference>
<dbReference type="GO" id="GO:0005764">
    <property type="term" value="C:lysosome"/>
    <property type="evidence" value="ECO:0007669"/>
    <property type="project" value="TreeGrafter"/>
</dbReference>
<sequence>MKLYAAGCIWVFCLAFTASPGRAQWTKSAKPTLATILTTTSMTSTTSKPTSVQPVADQHPVANPLPVAAPHPVVELLPMVINTWNFTPANAFAWRILKQSKGGLRQTRNAVVEGCSKCEKLQCDRTVGYGGSPDEMGETTLDAMVMDGSTMDVGAVAGLRRIKDAVKVARSVLEHTQHTMLVGDAASNFANAMGFKSESLTTPESKDIWLQWTAENCQPNFWRSVHPDPRVSCGPYSPQPSPLTRWKEDRARTEYEIGRKNHDTIGMIAIDVESNIHAATSTNGARHKIPGRVGDSPIPGAGAYADNEVGAAVATGDGDIMMRFLPSLLAVEAMRQGKSPAAAAEVGIRRILKHYKEFMGAVIAVDRLGNYAAACYGLKEFPFVVSSPAKPDNQTRLEKVKCIPPQEIVTIVPL</sequence>
<protein>
    <recommendedName>
        <fullName evidence="10">N(4)-(beta-N-acetylglucosaminyl)-L-asparaginase</fullName>
        <ecNumber evidence="10">3.5.1.26</ecNumber>
    </recommendedName>
    <alternativeName>
        <fullName evidence="12">Aspartylglucosaminidase</fullName>
    </alternativeName>
    <alternativeName>
        <fullName evidence="11">Glycosylasparaginase</fullName>
    </alternativeName>
    <alternativeName>
        <fullName evidence="13">N4-(N-acetyl-beta-glucosaminyl)-L-asparagine amidase</fullName>
    </alternativeName>
</protein>
<comment type="subunit">
    <text evidence="2">Heterotetramer of two alpha and two beta chains arranged as a dimer of alpha/beta heterodimers.</text>
</comment>
<keyword evidence="18" id="KW-1185">Reference proteome</keyword>
<evidence type="ECO:0000256" key="5">
    <source>
        <dbReference type="ARBA" id="ARBA00022801"/>
    </source>
</evidence>
<evidence type="ECO:0000256" key="13">
    <source>
        <dbReference type="ARBA" id="ARBA00080645"/>
    </source>
</evidence>
<feature type="chain" id="PRO_5027862641" description="N(4)-(beta-N-acetylglucosaminyl)-L-asparaginase" evidence="17">
    <location>
        <begin position="24"/>
        <end position="414"/>
    </location>
</feature>
<evidence type="ECO:0000256" key="2">
    <source>
        <dbReference type="ARBA" id="ARBA00011601"/>
    </source>
</evidence>
<dbReference type="GO" id="GO:0008233">
    <property type="term" value="F:peptidase activity"/>
    <property type="evidence" value="ECO:0007669"/>
    <property type="project" value="UniProtKB-KW"/>
</dbReference>
<dbReference type="CDD" id="cd04513">
    <property type="entry name" value="Glycosylasparaginase"/>
    <property type="match status" value="1"/>
</dbReference>
<feature type="site" description="Cleavage; by autolysis" evidence="16">
    <location>
        <begin position="263"/>
        <end position="264"/>
    </location>
</feature>
<reference evidence="19" key="2">
    <citation type="submission" date="2025-08" db="UniProtKB">
        <authorList>
            <consortium name="RefSeq"/>
        </authorList>
    </citation>
    <scope>IDENTIFICATION</scope>
    <source>
        <strain evidence="19">14028-0561.14</strain>
        <tissue evidence="19">Whole fly</tissue>
    </source>
</reference>
<evidence type="ECO:0000313" key="19">
    <source>
        <dbReference type="RefSeq" id="XP_017027171.1"/>
    </source>
</evidence>
<gene>
    <name evidence="19" type="primary">LOC108078090</name>
</gene>
<feature type="signal peptide" evidence="17">
    <location>
        <begin position="1"/>
        <end position="23"/>
    </location>
</feature>
<accession>A0A6P4IW99</accession>
<evidence type="ECO:0000256" key="9">
    <source>
        <dbReference type="ARBA" id="ARBA00053295"/>
    </source>
</evidence>
<keyword evidence="7" id="KW-1015">Disulfide bond</keyword>
<evidence type="ECO:0000256" key="6">
    <source>
        <dbReference type="ARBA" id="ARBA00022813"/>
    </source>
</evidence>
<evidence type="ECO:0000256" key="1">
    <source>
        <dbReference type="ARBA" id="ARBA00010872"/>
    </source>
</evidence>
<evidence type="ECO:0000256" key="10">
    <source>
        <dbReference type="ARBA" id="ARBA00066729"/>
    </source>
</evidence>
<dbReference type="Proteomes" id="UP001652661">
    <property type="component" value="Chromosome 2R"/>
</dbReference>